<dbReference type="AlphaFoldDB" id="A0A9N9CB67"/>
<dbReference type="EMBL" id="CAJVPI010001071">
    <property type="protein sequence ID" value="CAG8592768.1"/>
    <property type="molecule type" value="Genomic_DNA"/>
</dbReference>
<evidence type="ECO:0000313" key="12">
    <source>
        <dbReference type="EMBL" id="CAG8592768.1"/>
    </source>
</evidence>
<feature type="domain" description="tRNase Z endonuclease" evidence="11">
    <location>
        <begin position="6"/>
        <end position="44"/>
    </location>
</feature>
<keyword evidence="8" id="KW-0255">Endonuclease</keyword>
<reference evidence="12" key="1">
    <citation type="submission" date="2021-06" db="EMBL/GenBank/DDBJ databases">
        <authorList>
            <person name="Kallberg Y."/>
            <person name="Tangrot J."/>
            <person name="Rosling A."/>
        </authorList>
    </citation>
    <scope>NUCLEOTIDE SEQUENCE</scope>
    <source>
        <strain evidence="12">BR232B</strain>
    </source>
</reference>
<evidence type="ECO:0000313" key="13">
    <source>
        <dbReference type="Proteomes" id="UP000789739"/>
    </source>
</evidence>
<gene>
    <name evidence="12" type="ORF">PBRASI_LOCUS7214</name>
</gene>
<keyword evidence="13" id="KW-1185">Reference proteome</keyword>
<dbReference type="GO" id="GO:0042781">
    <property type="term" value="F:3'-tRNA processing endoribonuclease activity"/>
    <property type="evidence" value="ECO:0007669"/>
    <property type="project" value="UniProtKB-EC"/>
</dbReference>
<dbReference type="Gene3D" id="3.60.15.10">
    <property type="entry name" value="Ribonuclease Z/Hydroxyacylglutathione hydrolase-like"/>
    <property type="match status" value="2"/>
</dbReference>
<keyword evidence="9" id="KW-0378">Hydrolase</keyword>
<evidence type="ECO:0000256" key="4">
    <source>
        <dbReference type="ARBA" id="ARBA00012477"/>
    </source>
</evidence>
<evidence type="ECO:0000256" key="10">
    <source>
        <dbReference type="ARBA" id="ARBA00022833"/>
    </source>
</evidence>
<evidence type="ECO:0000256" key="1">
    <source>
        <dbReference type="ARBA" id="ARBA00000402"/>
    </source>
</evidence>
<organism evidence="12 13">
    <name type="scientific">Paraglomus brasilianum</name>
    <dbReference type="NCBI Taxonomy" id="144538"/>
    <lineage>
        <taxon>Eukaryota</taxon>
        <taxon>Fungi</taxon>
        <taxon>Fungi incertae sedis</taxon>
        <taxon>Mucoromycota</taxon>
        <taxon>Glomeromycotina</taxon>
        <taxon>Glomeromycetes</taxon>
        <taxon>Paraglomerales</taxon>
        <taxon>Paraglomeraceae</taxon>
        <taxon>Paraglomus</taxon>
    </lineage>
</organism>
<dbReference type="OrthoDB" id="527344at2759"/>
<protein>
    <recommendedName>
        <fullName evidence="4">ribonuclease Z</fullName>
        <ecNumber evidence="4">3.1.26.11</ecNumber>
    </recommendedName>
</protein>
<dbReference type="GO" id="GO:1990180">
    <property type="term" value="P:mitochondrial tRNA 3'-end processing"/>
    <property type="evidence" value="ECO:0007669"/>
    <property type="project" value="TreeGrafter"/>
</dbReference>
<dbReference type="Proteomes" id="UP000789739">
    <property type="component" value="Unassembled WGS sequence"/>
</dbReference>
<comment type="caution">
    <text evidence="12">The sequence shown here is derived from an EMBL/GenBank/DDBJ whole genome shotgun (WGS) entry which is preliminary data.</text>
</comment>
<evidence type="ECO:0000256" key="5">
    <source>
        <dbReference type="ARBA" id="ARBA00022694"/>
    </source>
</evidence>
<evidence type="ECO:0000259" key="11">
    <source>
        <dbReference type="Pfam" id="PF13691"/>
    </source>
</evidence>
<dbReference type="InterPro" id="IPR047151">
    <property type="entry name" value="RNZ2-like"/>
</dbReference>
<dbReference type="Pfam" id="PF13691">
    <property type="entry name" value="Lactamase_B_4"/>
    <property type="match status" value="1"/>
</dbReference>
<comment type="cofactor">
    <cofactor evidence="2">
        <name>Zn(2+)</name>
        <dbReference type="ChEBI" id="CHEBI:29105"/>
    </cofactor>
</comment>
<dbReference type="SUPFAM" id="SSF56281">
    <property type="entry name" value="Metallo-hydrolase/oxidoreductase"/>
    <property type="match status" value="1"/>
</dbReference>
<dbReference type="InterPro" id="IPR036866">
    <property type="entry name" value="RibonucZ/Hydroxyglut_hydro"/>
</dbReference>
<dbReference type="GO" id="GO:0005739">
    <property type="term" value="C:mitochondrion"/>
    <property type="evidence" value="ECO:0007669"/>
    <property type="project" value="TreeGrafter"/>
</dbReference>
<evidence type="ECO:0000256" key="9">
    <source>
        <dbReference type="ARBA" id="ARBA00022801"/>
    </source>
</evidence>
<name>A0A9N9CB67_9GLOM</name>
<dbReference type="EC" id="3.1.26.11" evidence="4"/>
<dbReference type="InterPro" id="IPR027794">
    <property type="entry name" value="tRNase_Z_dom"/>
</dbReference>
<dbReference type="GO" id="GO:0046872">
    <property type="term" value="F:metal ion binding"/>
    <property type="evidence" value="ECO:0007669"/>
    <property type="project" value="UniProtKB-KW"/>
</dbReference>
<keyword evidence="10" id="KW-0862">Zinc</keyword>
<keyword evidence="6" id="KW-0540">Nuclease</keyword>
<dbReference type="PANTHER" id="PTHR12553">
    <property type="entry name" value="ZINC PHOSPHODIESTERASE ELAC PROTEIN 2"/>
    <property type="match status" value="1"/>
</dbReference>
<sequence>MTLNIRYLFNCGEGTQRLCTQHKVKITKLKNVFLTRIHWECMGGLPGMLLTLADVGLTNIKIHGGDNLTHALTATRNFLLRTSMSVTTREFPVEGSSFQDENMTIKQYHSGRKLSRRVQLKRKFRFQQNENTTKLYLITRRRYCLSCLIRLDMDQSMFEMQLLRLQYEDAVTETHALLESNESSNYLQKPDNLVNERRELYSRRLPKSKPNPISIAYICKGPDYKGKFNPKSAKALGLKPGPLYAQLADGQSVTAPDGTIVHPHQVLGPSRPGAITIIVDVPSVNYIQSLINSQEFGPYQSGDENFRPRVIIHMVGNGVLEDERYQSWMREFGDETEHLITGETCNAQRIMFNSAALSQLKLSKIDSNHFRVPFYSNRPQKSLSDISNLPAKAREAEPKLIYQTEPVAQLDTSQIVSDFGPNQALLTDDALWKEYLKTVEIKNEIQSTKLDLAQFPGNDVIVTTLGTGSALSSKYRNVSGTIITIPSCGSIILDAGEGTLG</sequence>
<accession>A0A9N9CB67</accession>
<evidence type="ECO:0000256" key="7">
    <source>
        <dbReference type="ARBA" id="ARBA00022723"/>
    </source>
</evidence>
<evidence type="ECO:0000256" key="3">
    <source>
        <dbReference type="ARBA" id="ARBA00007823"/>
    </source>
</evidence>
<evidence type="ECO:0000256" key="2">
    <source>
        <dbReference type="ARBA" id="ARBA00001947"/>
    </source>
</evidence>
<proteinExistence type="inferred from homology"/>
<evidence type="ECO:0000256" key="6">
    <source>
        <dbReference type="ARBA" id="ARBA00022722"/>
    </source>
</evidence>
<comment type="catalytic activity">
    <reaction evidence="1">
        <text>Endonucleolytic cleavage of RNA, removing extra 3' nucleotides from tRNA precursor, generating 3' termini of tRNAs. A 3'-hydroxy group is left at the tRNA terminus and a 5'-phosphoryl group is left at the trailer molecule.</text>
        <dbReference type="EC" id="3.1.26.11"/>
    </reaction>
</comment>
<dbReference type="PANTHER" id="PTHR12553:SF49">
    <property type="entry name" value="ZINC PHOSPHODIESTERASE ELAC PROTEIN 2"/>
    <property type="match status" value="1"/>
</dbReference>
<keyword evidence="7" id="KW-0479">Metal-binding</keyword>
<comment type="similarity">
    <text evidence="3">Belongs to the RNase Z family.</text>
</comment>
<keyword evidence="5" id="KW-0819">tRNA processing</keyword>
<evidence type="ECO:0000256" key="8">
    <source>
        <dbReference type="ARBA" id="ARBA00022759"/>
    </source>
</evidence>